<accession>H1XPR6</accession>
<dbReference type="SUPFAM" id="SSF56935">
    <property type="entry name" value="Porins"/>
    <property type="match status" value="1"/>
</dbReference>
<keyword evidence="4" id="KW-1185">Reference proteome</keyword>
<dbReference type="InParanoid" id="H1XPR6"/>
<reference evidence="2 5" key="2">
    <citation type="submission" date="2016-11" db="EMBL/GenBank/DDBJ databases">
        <title>Genomic analysis of Caldithrix abyssi and proposal of a novel bacterial phylum Caldithrichaeota.</title>
        <authorList>
            <person name="Kublanov I."/>
            <person name="Sigalova O."/>
            <person name="Gavrilov S."/>
            <person name="Lebedinsky A."/>
            <person name="Ivanova N."/>
            <person name="Daum C."/>
            <person name="Reddy T."/>
            <person name="Klenk H.P."/>
            <person name="Goker M."/>
            <person name="Reva O."/>
            <person name="Miroshnichenko M."/>
            <person name="Kyprides N."/>
            <person name="Woyke T."/>
            <person name="Gelfand M."/>
        </authorList>
    </citation>
    <scope>NUCLEOTIDE SEQUENCE [LARGE SCALE GENOMIC DNA]</scope>
    <source>
        <strain evidence="2 5">LF13</strain>
    </source>
</reference>
<proteinExistence type="predicted"/>
<dbReference type="AlphaFoldDB" id="H1XPR6"/>
<gene>
    <name evidence="2" type="ORF">Cabys_3685</name>
    <name evidence="3" type="ORF">Calab_1421</name>
</gene>
<name>H1XPR6_CALAY</name>
<protein>
    <recommendedName>
        <fullName evidence="6">Long-chain fatty acid transport protein</fullName>
    </recommendedName>
</protein>
<dbReference type="PaxDb" id="880073-Calab_1421"/>
<dbReference type="EMBL" id="CP018099">
    <property type="protein sequence ID" value="APF20431.1"/>
    <property type="molecule type" value="Genomic_DNA"/>
</dbReference>
<reference evidence="3 4" key="1">
    <citation type="submission" date="2011-09" db="EMBL/GenBank/DDBJ databases">
        <title>The permanent draft genome of Caldithrix abyssi DSM 13497.</title>
        <authorList>
            <consortium name="US DOE Joint Genome Institute (JGI-PGF)"/>
            <person name="Lucas S."/>
            <person name="Han J."/>
            <person name="Lapidus A."/>
            <person name="Bruce D."/>
            <person name="Goodwin L."/>
            <person name="Pitluck S."/>
            <person name="Peters L."/>
            <person name="Kyrpides N."/>
            <person name="Mavromatis K."/>
            <person name="Ivanova N."/>
            <person name="Mikhailova N."/>
            <person name="Chertkov O."/>
            <person name="Detter J.C."/>
            <person name="Tapia R."/>
            <person name="Han C."/>
            <person name="Land M."/>
            <person name="Hauser L."/>
            <person name="Markowitz V."/>
            <person name="Cheng J.-F."/>
            <person name="Hugenholtz P."/>
            <person name="Woyke T."/>
            <person name="Wu D."/>
            <person name="Spring S."/>
            <person name="Brambilla E."/>
            <person name="Klenk H.-P."/>
            <person name="Eisen J.A."/>
        </authorList>
    </citation>
    <scope>NUCLEOTIDE SEQUENCE [LARGE SCALE GENOMIC DNA]</scope>
    <source>
        <strain evidence="3 4">DSM 13497</strain>
    </source>
</reference>
<keyword evidence="1" id="KW-0732">Signal</keyword>
<dbReference type="HOGENOM" id="CLU_715126_0_0_0"/>
<feature type="signal peptide" evidence="1">
    <location>
        <begin position="1"/>
        <end position="21"/>
    </location>
</feature>
<dbReference type="STRING" id="880073.Cabys_3685"/>
<dbReference type="KEGG" id="caby:Cabys_3685"/>
<dbReference type="Gene3D" id="2.40.160.60">
    <property type="entry name" value="Outer membrane protein transport protein (OMPP1/FadL/TodX)"/>
    <property type="match status" value="1"/>
</dbReference>
<organism evidence="3 4">
    <name type="scientific">Caldithrix abyssi DSM 13497</name>
    <dbReference type="NCBI Taxonomy" id="880073"/>
    <lineage>
        <taxon>Bacteria</taxon>
        <taxon>Pseudomonadati</taxon>
        <taxon>Calditrichota</taxon>
        <taxon>Calditrichia</taxon>
        <taxon>Calditrichales</taxon>
        <taxon>Calditrichaceae</taxon>
        <taxon>Caldithrix</taxon>
    </lineage>
</organism>
<dbReference type="Proteomes" id="UP000004671">
    <property type="component" value="Chromosome"/>
</dbReference>
<sequence precursor="true">MKFRFYFLLLCVFSLSSALYAGDVDRLKPPVWVYENGFTPTGVSFWASGGAGIANPHNAEVLFYNPGSRIKTEYVFLMGGLKHFEKSFFQIQDLEIKIGGKWLLPSYLLIGRRFNSGFLFLGFQNVYHFKKKFISKVVTIEQPEGTGEFLTNVEEQSLQNFFIGFNRPFLTHFNFGLKIGLLRHSLSGEIGHRKIDSKTGYSYNLNLGLNYKINDQLQMALTYRYLDPLKYKFRLEAPMVSDNYDSIEYVMTEIERHFRLPWFLDFGIHLKPAKSLQLMLKLEYQEWKKVSKYYDNRLQLALGATITPNEKWQLSFGAFTSGQYPQKDDDLEDTPFVTAGIDYQLKSGLLFSISALSNTFFVNQVNDNAKQMDRSQILFGMAWALE</sequence>
<dbReference type="Proteomes" id="UP000183868">
    <property type="component" value="Chromosome"/>
</dbReference>
<dbReference type="RefSeq" id="WP_006928127.1">
    <property type="nucleotide sequence ID" value="NZ_CM001402.1"/>
</dbReference>
<evidence type="ECO:0000313" key="2">
    <source>
        <dbReference type="EMBL" id="APF20431.1"/>
    </source>
</evidence>
<feature type="chain" id="PRO_5010834569" description="Long-chain fatty acid transport protein" evidence="1">
    <location>
        <begin position="22"/>
        <end position="386"/>
    </location>
</feature>
<dbReference type="EMBL" id="CM001402">
    <property type="protein sequence ID" value="EHO41042.1"/>
    <property type="molecule type" value="Genomic_DNA"/>
</dbReference>
<evidence type="ECO:0008006" key="6">
    <source>
        <dbReference type="Google" id="ProtNLM"/>
    </source>
</evidence>
<evidence type="ECO:0000313" key="4">
    <source>
        <dbReference type="Proteomes" id="UP000004671"/>
    </source>
</evidence>
<evidence type="ECO:0000313" key="5">
    <source>
        <dbReference type="Proteomes" id="UP000183868"/>
    </source>
</evidence>
<evidence type="ECO:0000313" key="3">
    <source>
        <dbReference type="EMBL" id="EHO41042.1"/>
    </source>
</evidence>
<evidence type="ECO:0000256" key="1">
    <source>
        <dbReference type="SAM" id="SignalP"/>
    </source>
</evidence>